<dbReference type="RefSeq" id="WP_092025364.1">
    <property type="nucleotide sequence ID" value="NZ_FOUE01000005.1"/>
</dbReference>
<protein>
    <submittedName>
        <fullName evidence="2">NitT/TauT family transport system substrate-binding protein</fullName>
    </submittedName>
</protein>
<evidence type="ECO:0000313" key="2">
    <source>
        <dbReference type="EMBL" id="SFM63710.1"/>
    </source>
</evidence>
<dbReference type="STRING" id="488535.SAMN04487963_3214"/>
<evidence type="ECO:0000313" key="3">
    <source>
        <dbReference type="Proteomes" id="UP000198519"/>
    </source>
</evidence>
<gene>
    <name evidence="2" type="ORF">SAMN04487963_3214</name>
</gene>
<dbReference type="EMBL" id="FOUE01000005">
    <property type="protein sequence ID" value="SFM63710.1"/>
    <property type="molecule type" value="Genomic_DNA"/>
</dbReference>
<dbReference type="PANTHER" id="PTHR30024">
    <property type="entry name" value="ALIPHATIC SULFONATES-BINDING PROTEIN-RELATED"/>
    <property type="match status" value="1"/>
</dbReference>
<name>A0A1I4SHC5_9GAMM</name>
<sequence>MFRYFYSLRLLPYKHTSVGLFFALLIGLCSSSAAAEGLPTLSLSVLQYGTAHWELAHVQRRGLDRDQGFLLELRPVANLPASRLALTGASVDGAVADLLWVQSRYESDAHLVFVPFSTRIGELVVAPDSDIVGFGDLVGKRIGVAGGPDSKGWILMQRVAADQGIDLAASNQIQYGAPPLLSEALKRGRLDAVVTYWHFAARLQAEGAGRSVMPLASLLAELSLEQNLPVLGYVFRADWSAEHRDLLARFASAIRQAKAELAADPAAWDGVRALMRAPDDRVYQALRNGFIAGTPGPLDDRRIASLRQLLALTGADRERIMPPSLFYREGP</sequence>
<evidence type="ECO:0000259" key="1">
    <source>
        <dbReference type="Pfam" id="PF09084"/>
    </source>
</evidence>
<keyword evidence="3" id="KW-1185">Reference proteome</keyword>
<dbReference type="Proteomes" id="UP000198519">
    <property type="component" value="Unassembled WGS sequence"/>
</dbReference>
<dbReference type="PANTHER" id="PTHR30024:SF48">
    <property type="entry name" value="ABC TRANSPORTER SUBSTRATE-BINDING PROTEIN"/>
    <property type="match status" value="1"/>
</dbReference>
<dbReference type="AlphaFoldDB" id="A0A1I4SHC5"/>
<feature type="domain" description="SsuA/THI5-like" evidence="1">
    <location>
        <begin position="116"/>
        <end position="266"/>
    </location>
</feature>
<dbReference type="OrthoDB" id="5621714at2"/>
<reference evidence="3" key="1">
    <citation type="submission" date="2016-10" db="EMBL/GenBank/DDBJ databases">
        <authorList>
            <person name="Varghese N."/>
            <person name="Submissions S."/>
        </authorList>
    </citation>
    <scope>NUCLEOTIDE SEQUENCE [LARGE SCALE GENOMIC DNA]</scope>
    <source>
        <strain evidence="3">CGMCC 1.7061</strain>
    </source>
</reference>
<dbReference type="InterPro" id="IPR015168">
    <property type="entry name" value="SsuA/THI5"/>
</dbReference>
<proteinExistence type="predicted"/>
<accession>A0A1I4SHC5</accession>
<dbReference type="SUPFAM" id="SSF53850">
    <property type="entry name" value="Periplasmic binding protein-like II"/>
    <property type="match status" value="1"/>
</dbReference>
<dbReference type="Pfam" id="PF09084">
    <property type="entry name" value="NMT1"/>
    <property type="match status" value="1"/>
</dbReference>
<dbReference type="Gene3D" id="3.40.190.10">
    <property type="entry name" value="Periplasmic binding protein-like II"/>
    <property type="match status" value="2"/>
</dbReference>
<organism evidence="2 3">
    <name type="scientific">Marinobacter zhejiangensis</name>
    <dbReference type="NCBI Taxonomy" id="488535"/>
    <lineage>
        <taxon>Bacteria</taxon>
        <taxon>Pseudomonadati</taxon>
        <taxon>Pseudomonadota</taxon>
        <taxon>Gammaproteobacteria</taxon>
        <taxon>Pseudomonadales</taxon>
        <taxon>Marinobacteraceae</taxon>
        <taxon>Marinobacter</taxon>
    </lineage>
</organism>